<name>G4ZJP1_PHYSP</name>
<protein>
    <recommendedName>
        <fullName evidence="4">Ion transport domain-containing protein</fullName>
    </recommendedName>
</protein>
<keyword evidence="1" id="KW-0472">Membrane</keyword>
<feature type="transmembrane region" description="Helical" evidence="1">
    <location>
        <begin position="94"/>
        <end position="113"/>
    </location>
</feature>
<evidence type="ECO:0000256" key="1">
    <source>
        <dbReference type="SAM" id="Phobius"/>
    </source>
</evidence>
<keyword evidence="3" id="KW-1185">Reference proteome</keyword>
<feature type="transmembrane region" description="Helical" evidence="1">
    <location>
        <begin position="374"/>
        <end position="392"/>
    </location>
</feature>
<keyword evidence="1" id="KW-1133">Transmembrane helix</keyword>
<proteinExistence type="predicted"/>
<evidence type="ECO:0000313" key="2">
    <source>
        <dbReference type="EMBL" id="EGZ18261.1"/>
    </source>
</evidence>
<feature type="transmembrane region" description="Helical" evidence="1">
    <location>
        <begin position="211"/>
        <end position="236"/>
    </location>
</feature>
<dbReference type="AlphaFoldDB" id="G4ZJP1"/>
<dbReference type="InParanoid" id="G4ZJP1"/>
<feature type="transmembrane region" description="Helical" evidence="1">
    <location>
        <begin position="428"/>
        <end position="451"/>
    </location>
</feature>
<organism evidence="2 3">
    <name type="scientific">Phytophthora sojae (strain P6497)</name>
    <name type="common">Soybean stem and root rot agent</name>
    <name type="synonym">Phytophthora megasperma f. sp. glycines</name>
    <dbReference type="NCBI Taxonomy" id="1094619"/>
    <lineage>
        <taxon>Eukaryota</taxon>
        <taxon>Sar</taxon>
        <taxon>Stramenopiles</taxon>
        <taxon>Oomycota</taxon>
        <taxon>Peronosporomycetes</taxon>
        <taxon>Peronosporales</taxon>
        <taxon>Peronosporaceae</taxon>
        <taxon>Phytophthora</taxon>
    </lineage>
</organism>
<feature type="transmembrane region" description="Helical" evidence="1">
    <location>
        <begin position="30"/>
        <end position="55"/>
    </location>
</feature>
<evidence type="ECO:0008006" key="4">
    <source>
        <dbReference type="Google" id="ProtNLM"/>
    </source>
</evidence>
<dbReference type="STRING" id="1094619.G4ZJP1"/>
<dbReference type="RefSeq" id="XP_009527319.1">
    <property type="nucleotide sequence ID" value="XM_009529024.1"/>
</dbReference>
<accession>G4ZJP1</accession>
<feature type="transmembrane region" description="Helical" evidence="1">
    <location>
        <begin position="150"/>
        <end position="172"/>
    </location>
</feature>
<dbReference type="GeneID" id="20641928"/>
<gene>
    <name evidence="2" type="ORF">PHYSODRAFT_301000</name>
</gene>
<dbReference type="Proteomes" id="UP000002640">
    <property type="component" value="Unassembled WGS sequence"/>
</dbReference>
<sequence length="1028" mass="117985">MASNSMESCMNMLFGEFDYNSIRYITGSGVFYWTCMVVVSLILLNMMLAIVMGSYKNMSKEGYNGAGSRLLFSRLRHDPPDELRDWFLEIARDFFQTAGLFFAGLFVPVIAYLSDSDIGSGMRKILWGFSRFYDVFVVDVSSFLQNPMTATNVFVVFLILGILAVWVSYLWFLKTGMHMHSRVEELRHGHEATMWAALAVRQATRFKMFTYIITACLTVYLPLTRLCLDVIAASAAPKMDYEDAHYGATDLVITRMKDGSGWWLAVTMAVVIWGSFTFTLPCMVYRAIKKNKPTGSHENANMTHNLDGEKVEFTDKVYAQLVAKDPSQLRCPYQSLYAGFGQRSSHYKVVQLGVKISLAFLIVCTTRSSAGLRGGLICTLYIFVVIFTVRGKPFTDPMNNVQEISSKIAAFTTCFCAAVIIGPNSLRGWGGVAVFVQVLNLIVMVSVIMLAMKRTRLWIKDTTGFMSFSDTSRGIEDARAVDIVPEWNPDKEVKHRVWQAFWQATLLEITEPKLGNDYSGVTIANRLADLEQAVVASGAHRVVSHWKGEENPYTVRPVEQFWMFLKVWTCFGEMWTPRVIDTRVLAKFYDDRIQTAVGDAEAVEGEASKDVITLRDDYDLNDSASTHRNLAKLFFLNFSPRIITRCEVRQKLRALSALATSIRFPFVQEEEVTLEDGICEVKRFGKTYTETRMTKVKFKCYYTWGVIRVETEWDGHGKTPRIMAEEFSISMTYRDGQGDAVAPNTGIVHSLKHRETTKGPEHIGLTADMEESEELHRIFSQTEPDWKAGVNKLRSQDQQYRRRLEEKHRRGNETLSDGFWHEVYNQPHLPRSKLEHHLRVREIHPKLRGLPRTHADALDALYLRLRYIYSHPAVTFWYVFWDDVYARNGEMKRLKDHKALLDRMERTSLCYRVMKRDELEACLEARRLLGRKAYFVPRLLQLRLELVDPTKVHLPQGLFEPKILDLLYNTLNKHIEAAKQGKTTSEIEGEQAKEKEGKSLDIREQVRNVFHIGDHKRMSNEALQTLRR</sequence>
<keyword evidence="1" id="KW-0812">Transmembrane</keyword>
<feature type="transmembrane region" description="Helical" evidence="1">
    <location>
        <begin position="404"/>
        <end position="422"/>
    </location>
</feature>
<evidence type="ECO:0000313" key="3">
    <source>
        <dbReference type="Proteomes" id="UP000002640"/>
    </source>
</evidence>
<reference evidence="2 3" key="1">
    <citation type="journal article" date="2006" name="Science">
        <title>Phytophthora genome sequences uncover evolutionary origins and mechanisms of pathogenesis.</title>
        <authorList>
            <person name="Tyler B.M."/>
            <person name="Tripathy S."/>
            <person name="Zhang X."/>
            <person name="Dehal P."/>
            <person name="Jiang R.H."/>
            <person name="Aerts A."/>
            <person name="Arredondo F.D."/>
            <person name="Baxter L."/>
            <person name="Bensasson D."/>
            <person name="Beynon J.L."/>
            <person name="Chapman J."/>
            <person name="Damasceno C.M."/>
            <person name="Dorrance A.E."/>
            <person name="Dou D."/>
            <person name="Dickerman A.W."/>
            <person name="Dubchak I.L."/>
            <person name="Garbelotto M."/>
            <person name="Gijzen M."/>
            <person name="Gordon S.G."/>
            <person name="Govers F."/>
            <person name="Grunwald N.J."/>
            <person name="Huang W."/>
            <person name="Ivors K.L."/>
            <person name="Jones R.W."/>
            <person name="Kamoun S."/>
            <person name="Krampis K."/>
            <person name="Lamour K.H."/>
            <person name="Lee M.K."/>
            <person name="McDonald W.H."/>
            <person name="Medina M."/>
            <person name="Meijer H.J."/>
            <person name="Nordberg E.K."/>
            <person name="Maclean D.J."/>
            <person name="Ospina-Giraldo M.D."/>
            <person name="Morris P.F."/>
            <person name="Phuntumart V."/>
            <person name="Putnam N.H."/>
            <person name="Rash S."/>
            <person name="Rose J.K."/>
            <person name="Sakihama Y."/>
            <person name="Salamov A.A."/>
            <person name="Savidor A."/>
            <person name="Scheuring C.F."/>
            <person name="Smith B.M."/>
            <person name="Sobral B.W."/>
            <person name="Terry A."/>
            <person name="Torto-Alalibo T.A."/>
            <person name="Win J."/>
            <person name="Xu Z."/>
            <person name="Zhang H."/>
            <person name="Grigoriev I.V."/>
            <person name="Rokhsar D.S."/>
            <person name="Boore J.L."/>
        </authorList>
    </citation>
    <scope>NUCLEOTIDE SEQUENCE [LARGE SCALE GENOMIC DNA]</scope>
    <source>
        <strain evidence="2 3">P6497</strain>
    </source>
</reference>
<dbReference type="EMBL" id="JH159154">
    <property type="protein sequence ID" value="EGZ18261.1"/>
    <property type="molecule type" value="Genomic_DNA"/>
</dbReference>
<feature type="transmembrane region" description="Helical" evidence="1">
    <location>
        <begin position="262"/>
        <end position="285"/>
    </location>
</feature>
<dbReference type="KEGG" id="psoj:PHYSODRAFT_301000"/>